<dbReference type="GO" id="GO:0055085">
    <property type="term" value="P:transmembrane transport"/>
    <property type="evidence" value="ECO:0007669"/>
    <property type="project" value="InterPro"/>
</dbReference>
<proteinExistence type="inferred from homology"/>
<evidence type="ECO:0000256" key="1">
    <source>
        <dbReference type="ARBA" id="ARBA00009023"/>
    </source>
</evidence>
<keyword evidence="5" id="KW-1185">Reference proteome</keyword>
<dbReference type="OrthoDB" id="9771186at2"/>
<evidence type="ECO:0000256" key="3">
    <source>
        <dbReference type="ARBA" id="ARBA00022729"/>
    </source>
</evidence>
<evidence type="ECO:0000256" key="2">
    <source>
        <dbReference type="ARBA" id="ARBA00022448"/>
    </source>
</evidence>
<dbReference type="Gene3D" id="3.40.190.170">
    <property type="entry name" value="Bacterial extracellular solute-binding protein, family 7"/>
    <property type="match status" value="1"/>
</dbReference>
<dbReference type="Pfam" id="PF03480">
    <property type="entry name" value="DctP"/>
    <property type="match status" value="1"/>
</dbReference>
<dbReference type="NCBIfam" id="TIGR00787">
    <property type="entry name" value="dctP"/>
    <property type="match status" value="1"/>
</dbReference>
<dbReference type="InterPro" id="IPR018389">
    <property type="entry name" value="DctP_fam"/>
</dbReference>
<reference evidence="4 5" key="1">
    <citation type="submission" date="2010-12" db="EMBL/GenBank/DDBJ databases">
        <title>Complete sequence of Desulfurispirillum indicum S5.</title>
        <authorList>
            <consortium name="US DOE Joint Genome Institute"/>
            <person name="Lucas S."/>
            <person name="Copeland A."/>
            <person name="Lapidus A."/>
            <person name="Cheng J.-F."/>
            <person name="Goodwin L."/>
            <person name="Pitluck S."/>
            <person name="Chertkov O."/>
            <person name="Held B."/>
            <person name="Detter J.C."/>
            <person name="Han C."/>
            <person name="Tapia R."/>
            <person name="Land M."/>
            <person name="Hauser L."/>
            <person name="Kyrpides N."/>
            <person name="Ivanova N."/>
            <person name="Mikhailova N."/>
            <person name="Haggblom M."/>
            <person name="Rauschenbach I."/>
            <person name="Bini E."/>
            <person name="Woyke T."/>
        </authorList>
    </citation>
    <scope>NUCLEOTIDE SEQUENCE [LARGE SCALE GENOMIC DNA]</scope>
    <source>
        <strain evidence="5">ATCC BAA-1389 / DSM 22839 / S5</strain>
    </source>
</reference>
<dbReference type="PANTHER" id="PTHR33376">
    <property type="match status" value="1"/>
</dbReference>
<protein>
    <submittedName>
        <fullName evidence="4">TRAP dicarboxylate transporter, DctP subunit</fullName>
    </submittedName>
</protein>
<dbReference type="HOGENOM" id="CLU_036176_1_3_0"/>
<dbReference type="AlphaFoldDB" id="E6W189"/>
<comment type="similarity">
    <text evidence="1">Belongs to the bacterial solute-binding protein 7 family.</text>
</comment>
<dbReference type="Proteomes" id="UP000002572">
    <property type="component" value="Chromosome"/>
</dbReference>
<dbReference type="InterPro" id="IPR004682">
    <property type="entry name" value="TRAP_DctP"/>
</dbReference>
<dbReference type="EMBL" id="CP002432">
    <property type="protein sequence ID" value="ADU66509.1"/>
    <property type="molecule type" value="Genomic_DNA"/>
</dbReference>
<keyword evidence="3" id="KW-0732">Signal</keyword>
<dbReference type="NCBIfam" id="NF037995">
    <property type="entry name" value="TRAP_S1"/>
    <property type="match status" value="1"/>
</dbReference>
<dbReference type="eggNOG" id="COG1638">
    <property type="taxonomic scope" value="Bacteria"/>
</dbReference>
<dbReference type="InParanoid" id="E6W189"/>
<dbReference type="KEGG" id="din:Selin_1781"/>
<dbReference type="PIRSF" id="PIRSF006470">
    <property type="entry name" value="DctB"/>
    <property type="match status" value="1"/>
</dbReference>
<keyword evidence="2" id="KW-0813">Transport</keyword>
<evidence type="ECO:0000313" key="4">
    <source>
        <dbReference type="EMBL" id="ADU66509.1"/>
    </source>
</evidence>
<dbReference type="FunCoup" id="E6W189">
    <property type="interactions" value="88"/>
</dbReference>
<dbReference type="InterPro" id="IPR038404">
    <property type="entry name" value="TRAP_DctP_sf"/>
</dbReference>
<organism evidence="4 5">
    <name type="scientific">Desulfurispirillum indicum (strain ATCC BAA-1389 / DSM 22839 / S5)</name>
    <dbReference type="NCBI Taxonomy" id="653733"/>
    <lineage>
        <taxon>Bacteria</taxon>
        <taxon>Pseudomonadati</taxon>
        <taxon>Chrysiogenota</taxon>
        <taxon>Chrysiogenia</taxon>
        <taxon>Chrysiogenales</taxon>
        <taxon>Chrysiogenaceae</taxon>
        <taxon>Desulfurispirillum</taxon>
    </lineage>
</organism>
<sequence>MPLFSGQKPITRMGTPLVALCLMLLFMWLFIAPQPSAQSRKYPMIISHVLHPESPKGEAFTYFAQMLRETAGGEDVNIEIYPSSTRYIDVEAIEALNRDAIHFIAPTTSKLSVFVPELAVLDFPFLFEDRESYYRLLEGPYGDYVREKLREHDLRLLAFWDNGFRHFSNAIREVVYPEDLKGLSIRVMSGENTGLLYEHFGAHPKVISFLQMPQMLRLGVVNGAENTVINYYDENLMGIQPYLTLSYHSLMIYTFLMSESYYQSLSPEMQEAIDVAAARTTEYINYLVGTREQRFVSLLKQDERVQIVTLPPGVRDLWRKNIQLKTTPALQRHYSRAYRHILEAGYNP</sequence>
<name>E6W189_DESIS</name>
<accession>E6W189</accession>
<dbReference type="PANTHER" id="PTHR33376:SF7">
    <property type="entry name" value="C4-DICARBOXYLATE-BINDING PROTEIN DCTB"/>
    <property type="match status" value="1"/>
</dbReference>
<dbReference type="GO" id="GO:0030288">
    <property type="term" value="C:outer membrane-bounded periplasmic space"/>
    <property type="evidence" value="ECO:0007669"/>
    <property type="project" value="InterPro"/>
</dbReference>
<evidence type="ECO:0000313" key="5">
    <source>
        <dbReference type="Proteomes" id="UP000002572"/>
    </source>
</evidence>
<dbReference type="STRING" id="653733.Selin_1781"/>
<gene>
    <name evidence="4" type="ordered locus">Selin_1781</name>
</gene>